<feature type="compositionally biased region" description="Low complexity" evidence="1">
    <location>
        <begin position="1173"/>
        <end position="1190"/>
    </location>
</feature>
<keyword evidence="2" id="KW-0812">Transmembrane</keyword>
<dbReference type="NCBIfam" id="NF033510">
    <property type="entry name" value="Ca_tandemer"/>
    <property type="match status" value="19"/>
</dbReference>
<feature type="compositionally biased region" description="Polar residues" evidence="1">
    <location>
        <begin position="763"/>
        <end position="777"/>
    </location>
</feature>
<evidence type="ECO:0000259" key="4">
    <source>
        <dbReference type="Pfam" id="PF19077"/>
    </source>
</evidence>
<feature type="compositionally biased region" description="Polar residues" evidence="1">
    <location>
        <begin position="804"/>
        <end position="813"/>
    </location>
</feature>
<feature type="compositionally biased region" description="Low complexity" evidence="1">
    <location>
        <begin position="1833"/>
        <end position="1844"/>
    </location>
</feature>
<feature type="region of interest" description="Disordered" evidence="1">
    <location>
        <begin position="331"/>
        <end position="352"/>
    </location>
</feature>
<feature type="region of interest" description="Disordered" evidence="1">
    <location>
        <begin position="607"/>
        <end position="652"/>
    </location>
</feature>
<feature type="compositionally biased region" description="Polar residues" evidence="1">
    <location>
        <begin position="708"/>
        <end position="719"/>
    </location>
</feature>
<feature type="region of interest" description="Disordered" evidence="1">
    <location>
        <begin position="676"/>
        <end position="723"/>
    </location>
</feature>
<feature type="domain" description="Bacterial Ig" evidence="3">
    <location>
        <begin position="1918"/>
        <end position="1988"/>
    </location>
</feature>
<feature type="compositionally biased region" description="Polar residues" evidence="1">
    <location>
        <begin position="389"/>
        <end position="405"/>
    </location>
</feature>
<feature type="region of interest" description="Disordered" evidence="1">
    <location>
        <begin position="798"/>
        <end position="818"/>
    </location>
</feature>
<feature type="region of interest" description="Disordered" evidence="1">
    <location>
        <begin position="976"/>
        <end position="1003"/>
    </location>
</feature>
<name>A0A1H1XW39_9ACTN</name>
<feature type="domain" description="Bacterial Ig-like" evidence="4">
    <location>
        <begin position="1081"/>
        <end position="1158"/>
    </location>
</feature>
<evidence type="ECO:0000256" key="1">
    <source>
        <dbReference type="SAM" id="MobiDB-lite"/>
    </source>
</evidence>
<evidence type="ECO:0000256" key="2">
    <source>
        <dbReference type="SAM" id="Phobius"/>
    </source>
</evidence>
<keyword evidence="2" id="KW-1133">Transmembrane helix</keyword>
<feature type="domain" description="Bacterial Ig-like" evidence="4">
    <location>
        <begin position="1550"/>
        <end position="1626"/>
    </location>
</feature>
<dbReference type="Proteomes" id="UP000199103">
    <property type="component" value="Chromosome I"/>
</dbReference>
<feature type="transmembrane region" description="Helical" evidence="2">
    <location>
        <begin position="2150"/>
        <end position="2169"/>
    </location>
</feature>
<feature type="compositionally biased region" description="Polar residues" evidence="1">
    <location>
        <begin position="631"/>
        <end position="640"/>
    </location>
</feature>
<accession>A0A1H1XW39</accession>
<dbReference type="InterPro" id="IPR013783">
    <property type="entry name" value="Ig-like_fold"/>
</dbReference>
<feature type="domain" description="Bacterial Ig-like" evidence="4">
    <location>
        <begin position="895"/>
        <end position="973"/>
    </location>
</feature>
<feature type="domain" description="Bacterial Ig-like" evidence="4">
    <location>
        <begin position="1827"/>
        <end position="1904"/>
    </location>
</feature>
<keyword evidence="2" id="KW-0472">Membrane</keyword>
<sequence length="2176" mass="211923">MLRRLGFRAFAVAVVAILLIPISTLVSRADPLPADYSGTTHGDVLGLDVTAAGLTIGAALGHSSTDVASSGDPRAQAESANLEADAVGIPIAVSSGTAASDSGTATDNYDVGLGQVDVPPLLDTGVITGTGATRWPGEAMCVPDGSPIATSTTSLASAALGITGIDILELGAASTTGETHLDNGSVVSTSSGVLADTSLINGLVQLHVLDQPRITATSDGATGTATANNYAVAVTVGGTTTTLRAGGTLPVDLTIPLVANVHLDISVGSLQDLSSGATGSASTSFLRITGSITALGGVSLASLDIGLLPLNATATGAPDGVECDRLDAPTITAPADGAETDGSPTISGTGVPGATVTVVEGADVIGTAVVGDDGTWSLQPDSALAEGSHTISATQATDTASSDPSNAVNFTVLDTTPPGPPVITGPPDGSSTNVATPTISGTAEAGSVVTVTTDDGTVLGTAATDADGNWSLVPDDPLADGAYTITATATDDANNTSEASDPVTFTVDTQLPDAPEITAPADGSTIGDATPTITGSGEPGANVEVLVDGTSLGTTTVNDDGTWSIDVTDALGEGGHVITATQTDPAGNRSDPTTSSFVVDTVAPATPTITAPADGSVTADDTPDISGTAEPGSTVTVSSDDGTELGTATADDNGIWTLTPDALADGDYTITAVATDSAGNDSPTSAPSTFTVDTTAPDAPVITAPADGSTSNDSTPTISGTGEAGTTVEVTVDGDVIGTTTVDEDGNWSLPVPAPLADGDHTATATQTDPAGNTSGESEPVAFTIDTTAPDAPVITTPADGSVTGDSTPTISGTAEPGATVTVTTADGTELGTATADGGGDWSFAADALDDGTYTITATATDEAGNGSVPSEPVTFTVDTTAPEAPVITGPADGSTIADNTPTIVGTGEPGATVEVSIDGTVIGTADVGDDGTWSLDPSDALADGEHTVTATQTDPAGNVSGASDPVDFTVDTTAAGPPVITEPGNGDVTTDPTPTISGTGEVGSTVTVVDSDGNELGTAEVGADGNWSLTPGALADGTYTITATQTDEAGNESAASAPVIFTVDSTAPDAPVITAPADGSTTNDPLPTVTGTGEPGATVSVSVDGTEVGTTTVNGDGSWTLPLTDPLSDGDHEITATQTDPAGNTSDPSEPVTITVDATAPEAPAITGPEDGSTLTDPTPTITGTGEPGATVTVIIDGQPVGTADVGDDGSWSFDVPADSALDDGTHEITATQTDPAGNSSPVSDPVSVTVDATAPEPPVITEPVDGSVTGEQTPDISGTAEPGSTVTVIIDGDPAGTTTADDNGSWTFTPTEPLADGDHEITATATDPADNTSDPSDPVTVTVDSTAPQAPVITGPADGAVTNADPVAVTGTGEPGAIVEITVDGEVVGSTQVNDDGNWSFTPSEPLGDGEHTIGATQTDAAGNTSPAADPVTITVDTTAPAAPVISSPADGAALNDATPTITGTGEPGATVEVFVDGASIGTVIVGDDGGWSITVPDDQPLTGGDHVITAGQTDPAGNASPVSDPVTVTIDSDVAPPGIESPADGSSTNDSTPAITGIGEPGATVTVTSGDTVLGTATVDGDGNWSLTPDALADGTYTITATQTDAAQNASEASDPVTFTVDTAAPAAPAVTSPVDGAATDDATPVITGTGEPGATVTVIIDGDDVGTAVVGEDGSWSVELTDPLADGDHTASATQTDPAGNTSPASEPVGFTVDTAAPDAPVITGPADGAKLATSTPTITGTGEPGATITVTDEDGDQIGTAVVGADGTWSLVSTELLDGPHVITATATDPAGNVSDESEPVGFTIDTIAPGSPVIDQPADGSTTGDNTPVISGTGTPGSTVTVSVDGNQLGTVEVDDDGNWSVRVTDPLADGEHMITAVQTDQVGNRSDPTTATVTVDTQVDPPTITGPVDGSTIGDRTPVVTGTGEPGAIVEVEVDGTKVGTVEVDADGSWSIPITDALGYGEHRVTAIQTDAAGNASEAVESGFTVINTEPPAPPVITEPADGGQLDPGNPVIGGTGEPGATVQVSVNGRPIGSAEVGVDGTWSVAVPTDLGCGDYSAVATQSAVRMSAATTLSTLLVSSSASDPVQFAVPCSSPGGNQPGGNQPGGNLPGGNQPGGNQPVGTMPAGSGGNGGGLASTGSPAGMLWISLLGAVALLGGLVLIRRRQALK</sequence>
<feature type="domain" description="Bacterial Ig-like" evidence="4">
    <location>
        <begin position="616"/>
        <end position="694"/>
    </location>
</feature>
<feature type="region of interest" description="Disordered" evidence="1">
    <location>
        <begin position="379"/>
        <end position="405"/>
    </location>
</feature>
<feature type="region of interest" description="Disordered" evidence="1">
    <location>
        <begin position="2099"/>
        <end position="2142"/>
    </location>
</feature>
<feature type="compositionally biased region" description="Polar residues" evidence="1">
    <location>
        <begin position="1392"/>
        <end position="1405"/>
    </location>
</feature>
<dbReference type="EMBL" id="LT629772">
    <property type="protein sequence ID" value="SDT12986.1"/>
    <property type="molecule type" value="Genomic_DNA"/>
</dbReference>
<feature type="domain" description="Bacterial Ig-like" evidence="4">
    <location>
        <begin position="526"/>
        <end position="601"/>
    </location>
</feature>
<dbReference type="RefSeq" id="WP_091527395.1">
    <property type="nucleotide sequence ID" value="NZ_LT629772.1"/>
</dbReference>
<feature type="region of interest" description="Disordered" evidence="1">
    <location>
        <begin position="1231"/>
        <end position="1288"/>
    </location>
</feature>
<feature type="compositionally biased region" description="Low complexity" evidence="1">
    <location>
        <begin position="1241"/>
        <end position="1253"/>
    </location>
</feature>
<proteinExistence type="predicted"/>
<feature type="compositionally biased region" description="Polar residues" evidence="1">
    <location>
        <begin position="1325"/>
        <end position="1337"/>
    </location>
</feature>
<dbReference type="PANTHER" id="PTHR34677">
    <property type="match status" value="1"/>
</dbReference>
<organism evidence="5 6">
    <name type="scientific">Microlunatus soli</name>
    <dbReference type="NCBI Taxonomy" id="630515"/>
    <lineage>
        <taxon>Bacteria</taxon>
        <taxon>Bacillati</taxon>
        <taxon>Actinomycetota</taxon>
        <taxon>Actinomycetes</taxon>
        <taxon>Propionibacteriales</taxon>
        <taxon>Propionibacteriaceae</taxon>
        <taxon>Microlunatus</taxon>
    </lineage>
</organism>
<feature type="domain" description="Bacterial Ig-like" evidence="4">
    <location>
        <begin position="1361"/>
        <end position="1440"/>
    </location>
</feature>
<feature type="domain" description="Bacterial Ig-like" evidence="4">
    <location>
        <begin position="1176"/>
        <end position="1253"/>
    </location>
</feature>
<dbReference type="Pfam" id="PF19077">
    <property type="entry name" value="Big_13"/>
    <property type="match status" value="16"/>
</dbReference>
<evidence type="ECO:0000313" key="5">
    <source>
        <dbReference type="EMBL" id="SDT12986.1"/>
    </source>
</evidence>
<dbReference type="InterPro" id="IPR044016">
    <property type="entry name" value="Big_13"/>
</dbReference>
<dbReference type="NCBIfam" id="TIGR01167">
    <property type="entry name" value="LPXTG_anchor"/>
    <property type="match status" value="1"/>
</dbReference>
<feature type="compositionally biased region" description="Polar residues" evidence="1">
    <location>
        <begin position="1271"/>
        <end position="1288"/>
    </location>
</feature>
<feature type="compositionally biased region" description="Polar residues" evidence="1">
    <location>
        <begin position="1695"/>
        <end position="1709"/>
    </location>
</feature>
<keyword evidence="6" id="KW-1185">Reference proteome</keyword>
<feature type="region of interest" description="Disordered" evidence="1">
    <location>
        <begin position="414"/>
        <end position="433"/>
    </location>
</feature>
<feature type="domain" description="Bacterial Ig-like" evidence="4">
    <location>
        <begin position="988"/>
        <end position="1065"/>
    </location>
</feature>
<dbReference type="OrthoDB" id="5145222at2"/>
<dbReference type="Gene3D" id="2.60.40.10">
    <property type="entry name" value="Immunoglobulins"/>
    <property type="match status" value="7"/>
</dbReference>
<reference evidence="5 6" key="1">
    <citation type="submission" date="2016-10" db="EMBL/GenBank/DDBJ databases">
        <authorList>
            <person name="de Groot N.N."/>
        </authorList>
    </citation>
    <scope>NUCLEOTIDE SEQUENCE [LARGE SCALE GENOMIC DNA]</scope>
    <source>
        <strain evidence="5 6">DSM 21800</strain>
    </source>
</reference>
<feature type="domain" description="Bacterial Ig" evidence="3">
    <location>
        <begin position="2016"/>
        <end position="2080"/>
    </location>
</feature>
<dbReference type="PANTHER" id="PTHR34677:SF3">
    <property type="entry name" value="BACTERIAL IG-LIKE DOMAIN-CONTAINING PROTEIN"/>
    <property type="match status" value="1"/>
</dbReference>
<feature type="compositionally biased region" description="Polar residues" evidence="1">
    <location>
        <begin position="676"/>
        <end position="694"/>
    </location>
</feature>
<feature type="region of interest" description="Disordered" evidence="1">
    <location>
        <begin position="1904"/>
        <end position="1931"/>
    </location>
</feature>
<feature type="region of interest" description="Disordered" evidence="1">
    <location>
        <begin position="1392"/>
        <end position="1471"/>
    </location>
</feature>
<dbReference type="GO" id="GO:0005975">
    <property type="term" value="P:carbohydrate metabolic process"/>
    <property type="evidence" value="ECO:0007669"/>
    <property type="project" value="UniProtKB-ARBA"/>
</dbReference>
<gene>
    <name evidence="5" type="ORF">SAMN04489812_4253</name>
</gene>
<feature type="region of interest" description="Disordered" evidence="1">
    <location>
        <begin position="1825"/>
        <end position="1844"/>
    </location>
</feature>
<feature type="region of interest" description="Disordered" evidence="1">
    <location>
        <begin position="1685"/>
        <end position="1715"/>
    </location>
</feature>
<feature type="domain" description="Bacterial Ig-like" evidence="4">
    <location>
        <begin position="1269"/>
        <end position="1346"/>
    </location>
</feature>
<feature type="domain" description="Bacterial Ig-like" evidence="4">
    <location>
        <begin position="335"/>
        <end position="412"/>
    </location>
</feature>
<feature type="domain" description="Bacterial Ig-like" evidence="4">
    <location>
        <begin position="802"/>
        <end position="880"/>
    </location>
</feature>
<dbReference type="Pfam" id="PF17936">
    <property type="entry name" value="Big_6"/>
    <property type="match status" value="3"/>
</dbReference>
<feature type="compositionally biased region" description="Low complexity" evidence="1">
    <location>
        <begin position="2123"/>
        <end position="2133"/>
    </location>
</feature>
<evidence type="ECO:0000313" key="6">
    <source>
        <dbReference type="Proteomes" id="UP000199103"/>
    </source>
</evidence>
<dbReference type="Gene3D" id="2.60.40.1800">
    <property type="match status" value="11"/>
</dbReference>
<feature type="region of interest" description="Disordered" evidence="1">
    <location>
        <begin position="1314"/>
        <end position="1342"/>
    </location>
</feature>
<feature type="compositionally biased region" description="Polar residues" evidence="1">
    <location>
        <begin position="1136"/>
        <end position="1149"/>
    </location>
</feature>
<feature type="domain" description="Bacterial Ig" evidence="3">
    <location>
        <begin position="1734"/>
        <end position="1803"/>
    </location>
</feature>
<feature type="region of interest" description="Disordered" evidence="1">
    <location>
        <begin position="754"/>
        <end position="778"/>
    </location>
</feature>
<protein>
    <submittedName>
        <fullName evidence="5">LPXTG-motif cell wall anchor domain-containing protein</fullName>
    </submittedName>
</protein>
<evidence type="ECO:0000259" key="3">
    <source>
        <dbReference type="Pfam" id="PF17936"/>
    </source>
</evidence>
<feature type="domain" description="Bacterial Ig-like" evidence="4">
    <location>
        <begin position="710"/>
        <end position="787"/>
    </location>
</feature>
<dbReference type="InterPro" id="IPR041498">
    <property type="entry name" value="Big_6"/>
</dbReference>
<feature type="domain" description="Bacterial Ig-like" evidence="4">
    <location>
        <begin position="1642"/>
        <end position="1719"/>
    </location>
</feature>
<feature type="compositionally biased region" description="Polar residues" evidence="1">
    <location>
        <begin position="1417"/>
        <end position="1429"/>
    </location>
</feature>
<feature type="compositionally biased region" description="Gly residues" evidence="1">
    <location>
        <begin position="2105"/>
        <end position="2122"/>
    </location>
</feature>
<dbReference type="STRING" id="630515.SAMN04489812_4253"/>
<feature type="compositionally biased region" description="Polar residues" evidence="1">
    <location>
        <begin position="1231"/>
        <end position="1240"/>
    </location>
</feature>
<feature type="domain" description="Bacterial Ig-like" evidence="4">
    <location>
        <begin position="430"/>
        <end position="509"/>
    </location>
</feature>
<feature type="region of interest" description="Disordered" evidence="1">
    <location>
        <begin position="1129"/>
        <end position="1190"/>
    </location>
</feature>
<feature type="domain" description="Bacterial Ig-like" evidence="4">
    <location>
        <begin position="1457"/>
        <end position="1534"/>
    </location>
</feature>